<comment type="caution">
    <text evidence="4">The sequence shown here is derived from an EMBL/GenBank/DDBJ whole genome shotgun (WGS) entry which is preliminary data.</text>
</comment>
<dbReference type="GO" id="GO:0004751">
    <property type="term" value="F:ribose-5-phosphate isomerase activity"/>
    <property type="evidence" value="ECO:0007669"/>
    <property type="project" value="UniProtKB-EC"/>
</dbReference>
<organism evidence="4 5">
    <name type="scientific">Micavibrio aeruginosavorus</name>
    <dbReference type="NCBI Taxonomy" id="349221"/>
    <lineage>
        <taxon>Bacteria</taxon>
        <taxon>Pseudomonadati</taxon>
        <taxon>Bdellovibrionota</taxon>
        <taxon>Bdellovibrionia</taxon>
        <taxon>Bdellovibrionales</taxon>
        <taxon>Pseudobdellovibrionaceae</taxon>
        <taxon>Micavibrio</taxon>
    </lineage>
</organism>
<dbReference type="SUPFAM" id="SSF100950">
    <property type="entry name" value="NagB/RpiA/CoA transferase-like"/>
    <property type="match status" value="1"/>
</dbReference>
<reference evidence="4 5" key="1">
    <citation type="submission" date="2017-08" db="EMBL/GenBank/DDBJ databases">
        <title>Infants hospitalized years apart are colonized by the same room-sourced microbial strains.</title>
        <authorList>
            <person name="Brooks B."/>
            <person name="Olm M.R."/>
            <person name="Firek B.A."/>
            <person name="Baker R."/>
            <person name="Thomas B.C."/>
            <person name="Morowitz M.J."/>
            <person name="Banfield J.F."/>
        </authorList>
    </citation>
    <scope>NUCLEOTIDE SEQUENCE [LARGE SCALE GENOMIC DNA]</scope>
    <source>
        <strain evidence="4">S2_006_000_R2_64</strain>
    </source>
</reference>
<dbReference type="Pfam" id="PF06026">
    <property type="entry name" value="Rib_5-P_isom_A"/>
    <property type="match status" value="1"/>
</dbReference>
<dbReference type="EMBL" id="QFOT01000115">
    <property type="protein sequence ID" value="PZP54708.1"/>
    <property type="molecule type" value="Genomic_DNA"/>
</dbReference>
<gene>
    <name evidence="4" type="ORF">DI586_09070</name>
</gene>
<dbReference type="Proteomes" id="UP000249739">
    <property type="component" value="Unassembled WGS sequence"/>
</dbReference>
<evidence type="ECO:0000313" key="4">
    <source>
        <dbReference type="EMBL" id="PZP54708.1"/>
    </source>
</evidence>
<dbReference type="PANTHER" id="PTHR11934">
    <property type="entry name" value="RIBOSE-5-PHOSPHATE ISOMERASE"/>
    <property type="match status" value="1"/>
</dbReference>
<feature type="non-terminal residue" evidence="4">
    <location>
        <position position="136"/>
    </location>
</feature>
<dbReference type="EC" id="5.3.1.6" evidence="1"/>
<sequence length="136" mass="14721">MLWTNPLSKKIPDYGNISNLEEKKAVAQKLAGEVKDGQVIGVGSGSTSFLALQAISKTVKDKKFVCQFIPSSREIHMTCLALGLQVSSLLDARPDWYFDGADEVDASGNLIKGRGGAMTREKMVMVASPKTFILVD</sequence>
<accession>A0A2W5FHF4</accession>
<name>A0A2W5FHF4_9BACT</name>
<evidence type="ECO:0000256" key="1">
    <source>
        <dbReference type="ARBA" id="ARBA00011959"/>
    </source>
</evidence>
<evidence type="ECO:0000256" key="3">
    <source>
        <dbReference type="ARBA" id="ARBA00029734"/>
    </source>
</evidence>
<dbReference type="Gene3D" id="3.40.50.1360">
    <property type="match status" value="1"/>
</dbReference>
<dbReference type="PANTHER" id="PTHR11934:SF0">
    <property type="entry name" value="RIBOSE-5-PHOSPHATE ISOMERASE"/>
    <property type="match status" value="1"/>
</dbReference>
<dbReference type="GO" id="GO:0006014">
    <property type="term" value="P:D-ribose metabolic process"/>
    <property type="evidence" value="ECO:0007669"/>
    <property type="project" value="TreeGrafter"/>
</dbReference>
<dbReference type="GO" id="GO:0009052">
    <property type="term" value="P:pentose-phosphate shunt, non-oxidative branch"/>
    <property type="evidence" value="ECO:0007669"/>
    <property type="project" value="InterPro"/>
</dbReference>
<proteinExistence type="predicted"/>
<dbReference type="InterPro" id="IPR037171">
    <property type="entry name" value="NagB/RpiA_transferase-like"/>
</dbReference>
<dbReference type="InterPro" id="IPR004788">
    <property type="entry name" value="Ribose5P_isomerase_type_A"/>
</dbReference>
<evidence type="ECO:0000313" key="5">
    <source>
        <dbReference type="Proteomes" id="UP000249739"/>
    </source>
</evidence>
<dbReference type="AlphaFoldDB" id="A0A2W5FHF4"/>
<dbReference type="GO" id="GO:0005829">
    <property type="term" value="C:cytosol"/>
    <property type="evidence" value="ECO:0007669"/>
    <property type="project" value="TreeGrafter"/>
</dbReference>
<evidence type="ECO:0000256" key="2">
    <source>
        <dbReference type="ARBA" id="ARBA00023235"/>
    </source>
</evidence>
<protein>
    <recommendedName>
        <fullName evidence="1">ribose-5-phosphate isomerase</fullName>
        <ecNumber evidence="1">5.3.1.6</ecNumber>
    </recommendedName>
    <alternativeName>
        <fullName evidence="3">Phosphoriboisomerase</fullName>
    </alternativeName>
</protein>
<keyword evidence="2 4" id="KW-0413">Isomerase</keyword>